<reference evidence="7 8" key="1">
    <citation type="submission" date="2024-10" db="EMBL/GenBank/DDBJ databases">
        <title>The Natural Products Discovery Center: Release of the First 8490 Sequenced Strains for Exploring Actinobacteria Biosynthetic Diversity.</title>
        <authorList>
            <person name="Kalkreuter E."/>
            <person name="Kautsar S.A."/>
            <person name="Yang D."/>
            <person name="Bader C.D."/>
            <person name="Teijaro C.N."/>
            <person name="Fluegel L."/>
            <person name="Davis C.M."/>
            <person name="Simpson J.R."/>
            <person name="Lauterbach L."/>
            <person name="Steele A.D."/>
            <person name="Gui C."/>
            <person name="Meng S."/>
            <person name="Li G."/>
            <person name="Viehrig K."/>
            <person name="Ye F."/>
            <person name="Su P."/>
            <person name="Kiefer A.F."/>
            <person name="Nichols A."/>
            <person name="Cepeda A.J."/>
            <person name="Yan W."/>
            <person name="Fan B."/>
            <person name="Jiang Y."/>
            <person name="Adhikari A."/>
            <person name="Zheng C.-J."/>
            <person name="Schuster L."/>
            <person name="Cowan T.M."/>
            <person name="Smanski M.J."/>
            <person name="Chevrette M.G."/>
            <person name="De Carvalho L.P.S."/>
            <person name="Shen B."/>
        </authorList>
    </citation>
    <scope>NUCLEOTIDE SEQUENCE [LARGE SCALE GENOMIC DNA]</scope>
    <source>
        <strain evidence="7 8">NPDC020327</strain>
    </source>
</reference>
<feature type="domain" description="HTH tetR-type" evidence="6">
    <location>
        <begin position="26"/>
        <end position="86"/>
    </location>
</feature>
<dbReference type="InterPro" id="IPR001647">
    <property type="entry name" value="HTH_TetR"/>
</dbReference>
<evidence type="ECO:0000256" key="4">
    <source>
        <dbReference type="PROSITE-ProRule" id="PRU00335"/>
    </source>
</evidence>
<dbReference type="EMBL" id="JBIRWE010000005">
    <property type="protein sequence ID" value="MFI1965234.1"/>
    <property type="molecule type" value="Genomic_DNA"/>
</dbReference>
<dbReference type="PRINTS" id="PR00455">
    <property type="entry name" value="HTHTETR"/>
</dbReference>
<keyword evidence="3" id="KW-0804">Transcription</keyword>
<dbReference type="InterPro" id="IPR041347">
    <property type="entry name" value="MftR_C"/>
</dbReference>
<dbReference type="Pfam" id="PF00440">
    <property type="entry name" value="TetR_N"/>
    <property type="match status" value="1"/>
</dbReference>
<feature type="DNA-binding region" description="H-T-H motif" evidence="4">
    <location>
        <begin position="49"/>
        <end position="68"/>
    </location>
</feature>
<gene>
    <name evidence="7" type="ORF">ACH429_14160</name>
</gene>
<evidence type="ECO:0000313" key="8">
    <source>
        <dbReference type="Proteomes" id="UP001611548"/>
    </source>
</evidence>
<dbReference type="PROSITE" id="PS50977">
    <property type="entry name" value="HTH_TETR_2"/>
    <property type="match status" value="1"/>
</dbReference>
<protein>
    <submittedName>
        <fullName evidence="7">TetR family transcriptional regulator</fullName>
    </submittedName>
</protein>
<evidence type="ECO:0000256" key="5">
    <source>
        <dbReference type="SAM" id="MobiDB-lite"/>
    </source>
</evidence>
<dbReference type="SUPFAM" id="SSF46689">
    <property type="entry name" value="Homeodomain-like"/>
    <property type="match status" value="1"/>
</dbReference>
<dbReference type="PANTHER" id="PTHR30055:SF238">
    <property type="entry name" value="MYCOFACTOCIN BIOSYNTHESIS TRANSCRIPTIONAL REGULATOR MFTR-RELATED"/>
    <property type="match status" value="1"/>
</dbReference>
<dbReference type="Gene3D" id="1.10.357.10">
    <property type="entry name" value="Tetracycline Repressor, domain 2"/>
    <property type="match status" value="1"/>
</dbReference>
<organism evidence="7 8">
    <name type="scientific">Streptomyces pathocidini</name>
    <dbReference type="NCBI Taxonomy" id="1650571"/>
    <lineage>
        <taxon>Bacteria</taxon>
        <taxon>Bacillati</taxon>
        <taxon>Actinomycetota</taxon>
        <taxon>Actinomycetes</taxon>
        <taxon>Kitasatosporales</taxon>
        <taxon>Streptomycetaceae</taxon>
        <taxon>Streptomyces</taxon>
    </lineage>
</organism>
<dbReference type="InterPro" id="IPR023772">
    <property type="entry name" value="DNA-bd_HTH_TetR-type_CS"/>
</dbReference>
<comment type="caution">
    <text evidence="7">The sequence shown here is derived from an EMBL/GenBank/DDBJ whole genome shotgun (WGS) entry which is preliminary data.</text>
</comment>
<dbReference type="Pfam" id="PF17754">
    <property type="entry name" value="TetR_C_14"/>
    <property type="match status" value="1"/>
</dbReference>
<dbReference type="RefSeq" id="WP_055470962.1">
    <property type="nucleotide sequence ID" value="NZ_JBIRWE010000005.1"/>
</dbReference>
<keyword evidence="1" id="KW-0805">Transcription regulation</keyword>
<dbReference type="Proteomes" id="UP001611548">
    <property type="component" value="Unassembled WGS sequence"/>
</dbReference>
<keyword evidence="2 4" id="KW-0238">DNA-binding</keyword>
<evidence type="ECO:0000256" key="2">
    <source>
        <dbReference type="ARBA" id="ARBA00023125"/>
    </source>
</evidence>
<name>A0ABW7UV50_9ACTN</name>
<accession>A0ABW7UV50</accession>
<dbReference type="PANTHER" id="PTHR30055">
    <property type="entry name" value="HTH-TYPE TRANSCRIPTIONAL REGULATOR RUTR"/>
    <property type="match status" value="1"/>
</dbReference>
<dbReference type="Gene3D" id="1.10.10.60">
    <property type="entry name" value="Homeodomain-like"/>
    <property type="match status" value="1"/>
</dbReference>
<feature type="region of interest" description="Disordered" evidence="5">
    <location>
        <begin position="1"/>
        <end position="25"/>
    </location>
</feature>
<evidence type="ECO:0000256" key="1">
    <source>
        <dbReference type="ARBA" id="ARBA00023015"/>
    </source>
</evidence>
<evidence type="ECO:0000313" key="7">
    <source>
        <dbReference type="EMBL" id="MFI1965234.1"/>
    </source>
</evidence>
<dbReference type="InterPro" id="IPR050109">
    <property type="entry name" value="HTH-type_TetR-like_transc_reg"/>
</dbReference>
<dbReference type="InterPro" id="IPR009057">
    <property type="entry name" value="Homeodomain-like_sf"/>
</dbReference>
<dbReference type="PROSITE" id="PS01081">
    <property type="entry name" value="HTH_TETR_1"/>
    <property type="match status" value="1"/>
</dbReference>
<evidence type="ECO:0000259" key="6">
    <source>
        <dbReference type="PROSITE" id="PS50977"/>
    </source>
</evidence>
<proteinExistence type="predicted"/>
<sequence>MTRQRLADPTPPPAPPEGGLRERKKRRTRAALIHSALELFTTQGYEQTTVDEIADAVEVSQRTFFRYFANKEEVAFAVQEAVEAQFFDALRERPAGEPPMTALRRAVSLAWDTIEQAIGETVPPELHMRMYHVIESTPALIAVHLRRSVELEERLAREIADREGLDLDSDPRPRVLVAAFSGVIRVSGRLWGARGDCSSDAIRKLTEAYLDHLTPALAEDWNTGSTHA</sequence>
<evidence type="ECO:0000256" key="3">
    <source>
        <dbReference type="ARBA" id="ARBA00023163"/>
    </source>
</evidence>
<keyword evidence="8" id="KW-1185">Reference proteome</keyword>